<dbReference type="AlphaFoldDB" id="A0AAE0KW78"/>
<name>A0AAE0KW78_9CHLO</name>
<gene>
    <name evidence="2" type="ORF">CYMTET_28397</name>
</gene>
<sequence>MWEKIRLRQRLPVERMLGTALVQAFLGIKALLSHKDLAEQAERASVAPWQMPNNRPFTWYVSVFKVLIGSISREGWFHRAHLWNLIFLQHVDGSFEMSSHLARVLKAGPPLEDLLLKPVSTHDVRVLHASIPRALREIYCSAELDGALRELWSTILVLAQLKEYPYTWTENPNDPEVEQITLRGRSEMFIAAQCRQHSNLEWIMPDLRMEASLLVIQWTVRALPPFASRQWPSLSWDGARQRLEAVGCLDDVGHLPALVKGKEREGQGGMEEFKERMRYVVEHLQARNAAEKLSFWELGNPENAPRVRAKLRQFSRRVKRNLRWAAKAHPLTAIYLVGATEPFSRSERILTQASPRLHRSAALGTAGGPHMSAYPSLPGQAGGRAACARLPQPVHHPSLRMSATSSQFLLTSALQTNTYILMLTVTVWFYYSKSVTCCKSLRSHLECPNASDVREPCLGFGFCAALGTSGGMLPEELQAHEFVCTAFPDGTYTGAPRPPMRSPTVYSSHTATPPKGRSRNCRA</sequence>
<protein>
    <submittedName>
        <fullName evidence="2">Uncharacterized protein</fullName>
    </submittedName>
</protein>
<evidence type="ECO:0000313" key="3">
    <source>
        <dbReference type="Proteomes" id="UP001190700"/>
    </source>
</evidence>
<keyword evidence="3" id="KW-1185">Reference proteome</keyword>
<proteinExistence type="predicted"/>
<organism evidence="2 3">
    <name type="scientific">Cymbomonas tetramitiformis</name>
    <dbReference type="NCBI Taxonomy" id="36881"/>
    <lineage>
        <taxon>Eukaryota</taxon>
        <taxon>Viridiplantae</taxon>
        <taxon>Chlorophyta</taxon>
        <taxon>Pyramimonadophyceae</taxon>
        <taxon>Pyramimonadales</taxon>
        <taxon>Pyramimonadaceae</taxon>
        <taxon>Cymbomonas</taxon>
    </lineage>
</organism>
<reference evidence="2 3" key="1">
    <citation type="journal article" date="2015" name="Genome Biol. Evol.">
        <title>Comparative Genomics of a Bacterivorous Green Alga Reveals Evolutionary Causalities and Consequences of Phago-Mixotrophic Mode of Nutrition.</title>
        <authorList>
            <person name="Burns J.A."/>
            <person name="Paasch A."/>
            <person name="Narechania A."/>
            <person name="Kim E."/>
        </authorList>
    </citation>
    <scope>NUCLEOTIDE SEQUENCE [LARGE SCALE GENOMIC DNA]</scope>
    <source>
        <strain evidence="2 3">PLY_AMNH</strain>
    </source>
</reference>
<evidence type="ECO:0000256" key="1">
    <source>
        <dbReference type="SAM" id="MobiDB-lite"/>
    </source>
</evidence>
<feature type="region of interest" description="Disordered" evidence="1">
    <location>
        <begin position="495"/>
        <end position="523"/>
    </location>
</feature>
<dbReference type="Proteomes" id="UP001190700">
    <property type="component" value="Unassembled WGS sequence"/>
</dbReference>
<accession>A0AAE0KW78</accession>
<comment type="caution">
    <text evidence="2">The sequence shown here is derived from an EMBL/GenBank/DDBJ whole genome shotgun (WGS) entry which is preliminary data.</text>
</comment>
<dbReference type="EMBL" id="LGRX02015972">
    <property type="protein sequence ID" value="KAK3262759.1"/>
    <property type="molecule type" value="Genomic_DNA"/>
</dbReference>
<feature type="non-terminal residue" evidence="2">
    <location>
        <position position="523"/>
    </location>
</feature>
<evidence type="ECO:0000313" key="2">
    <source>
        <dbReference type="EMBL" id="KAK3262759.1"/>
    </source>
</evidence>